<accession>A0ABT2NLS7</accession>
<feature type="transmembrane region" description="Helical" evidence="1">
    <location>
        <begin position="67"/>
        <end position="91"/>
    </location>
</feature>
<keyword evidence="1" id="KW-0812">Transmembrane</keyword>
<feature type="transmembrane region" description="Helical" evidence="1">
    <location>
        <begin position="7"/>
        <end position="28"/>
    </location>
</feature>
<keyword evidence="1" id="KW-0472">Membrane</keyword>
<feature type="transmembrane region" description="Helical" evidence="1">
    <location>
        <begin position="40"/>
        <end position="60"/>
    </location>
</feature>
<evidence type="ECO:0000313" key="2">
    <source>
        <dbReference type="EMBL" id="MCT8328475.1"/>
    </source>
</evidence>
<sequence>MLSSPHIRIAALLGASGGTVMFAINLTANAVAGPDDWLRLSAMAALGAFAGGLPVAALFGRAGRAGAALALVGAVVATAFGAGLGAALALWPGESLAGLILGPVFVAASVATSPAVGAAWTLSMIGVQIDARRARGRIGGQITTLRSRADKG</sequence>
<protein>
    <recommendedName>
        <fullName evidence="4">Major facilitator superfamily (MFS) profile domain-containing protein</fullName>
    </recommendedName>
</protein>
<evidence type="ECO:0008006" key="4">
    <source>
        <dbReference type="Google" id="ProtNLM"/>
    </source>
</evidence>
<evidence type="ECO:0000313" key="3">
    <source>
        <dbReference type="Proteomes" id="UP001205601"/>
    </source>
</evidence>
<feature type="transmembrane region" description="Helical" evidence="1">
    <location>
        <begin position="97"/>
        <end position="127"/>
    </location>
</feature>
<name>A0ABT2NLS7_9RHOB</name>
<dbReference type="Proteomes" id="UP001205601">
    <property type="component" value="Unassembled WGS sequence"/>
</dbReference>
<dbReference type="RefSeq" id="WP_261493905.1">
    <property type="nucleotide sequence ID" value="NZ_JAOCQF010000001.1"/>
</dbReference>
<keyword evidence="1" id="KW-1133">Transmembrane helix</keyword>
<organism evidence="2 3">
    <name type="scientific">Albidovulum sediminis</name>
    <dbReference type="NCBI Taxonomy" id="3066345"/>
    <lineage>
        <taxon>Bacteria</taxon>
        <taxon>Pseudomonadati</taxon>
        <taxon>Pseudomonadota</taxon>
        <taxon>Alphaproteobacteria</taxon>
        <taxon>Rhodobacterales</taxon>
        <taxon>Paracoccaceae</taxon>
        <taxon>Albidovulum</taxon>
    </lineage>
</organism>
<dbReference type="EMBL" id="JAOCQF010000001">
    <property type="protein sequence ID" value="MCT8328475.1"/>
    <property type="molecule type" value="Genomic_DNA"/>
</dbReference>
<comment type="caution">
    <text evidence="2">The sequence shown here is derived from an EMBL/GenBank/DDBJ whole genome shotgun (WGS) entry which is preliminary data.</text>
</comment>
<keyword evidence="3" id="KW-1185">Reference proteome</keyword>
<reference evidence="3" key="1">
    <citation type="submission" date="2023-07" db="EMBL/GenBank/DDBJ databases">
        <title>Defluviimonas sediminis sp. nov., isolated from mangrove sediment.</title>
        <authorList>
            <person name="Liu L."/>
            <person name="Li J."/>
            <person name="Huang Y."/>
            <person name="Pan J."/>
            <person name="Li M."/>
        </authorList>
    </citation>
    <scope>NUCLEOTIDE SEQUENCE [LARGE SCALE GENOMIC DNA]</scope>
    <source>
        <strain evidence="3">FT324</strain>
    </source>
</reference>
<evidence type="ECO:0000256" key="1">
    <source>
        <dbReference type="SAM" id="Phobius"/>
    </source>
</evidence>
<proteinExistence type="predicted"/>
<gene>
    <name evidence="2" type="ORF">N5I32_03000</name>
</gene>